<sequence length="190" mass="22078">EKLDFKRQKFFQGERVQSRNFSNTNVLWKYGKILKQIGSLHYMVQLDDGYVIKRHQNQLRPCQVEPRMPIRPEKQDLYIPTGHELSPSKQPEGENRSSKPARNSGQIPVQANERRRSITTVSPLKKAERRKRGLHNSSGVQSPRKEIQEEPTPKLIQESVKVPTPKKQEIPNEPTLRRSSRIRKGVTKLN</sequence>
<feature type="compositionally biased region" description="Basic residues" evidence="1">
    <location>
        <begin position="178"/>
        <end position="190"/>
    </location>
</feature>
<dbReference type="AlphaFoldDB" id="A0A0A9YQM9"/>
<gene>
    <name evidence="2" type="ORF">CM83_103762</name>
</gene>
<feature type="compositionally biased region" description="Basic and acidic residues" evidence="1">
    <location>
        <begin position="143"/>
        <end position="152"/>
    </location>
</feature>
<dbReference type="EMBL" id="GBHO01011779">
    <property type="protein sequence ID" value="JAG31825.1"/>
    <property type="molecule type" value="Transcribed_RNA"/>
</dbReference>
<feature type="non-terminal residue" evidence="2">
    <location>
        <position position="1"/>
    </location>
</feature>
<feature type="non-terminal residue" evidence="2">
    <location>
        <position position="190"/>
    </location>
</feature>
<reference evidence="2" key="2">
    <citation type="submission" date="2014-07" db="EMBL/GenBank/DDBJ databases">
        <authorList>
            <person name="Hull J."/>
        </authorList>
    </citation>
    <scope>NUCLEOTIDE SEQUENCE</scope>
</reference>
<feature type="compositionally biased region" description="Polar residues" evidence="1">
    <location>
        <begin position="98"/>
        <end position="109"/>
    </location>
</feature>
<evidence type="ECO:0000313" key="2">
    <source>
        <dbReference type="EMBL" id="JAG31825.1"/>
    </source>
</evidence>
<proteinExistence type="predicted"/>
<reference evidence="2" key="1">
    <citation type="journal article" date="2014" name="PLoS ONE">
        <title>Transcriptome-Based Identification of ABC Transporters in the Western Tarnished Plant Bug Lygus hesperus.</title>
        <authorList>
            <person name="Hull J.J."/>
            <person name="Chaney K."/>
            <person name="Geib S.M."/>
            <person name="Fabrick J.A."/>
            <person name="Brent C.S."/>
            <person name="Walsh D."/>
            <person name="Lavine L.C."/>
        </authorList>
    </citation>
    <scope>NUCLEOTIDE SEQUENCE</scope>
</reference>
<organism evidence="2">
    <name type="scientific">Lygus hesperus</name>
    <name type="common">Western plant bug</name>
    <dbReference type="NCBI Taxonomy" id="30085"/>
    <lineage>
        <taxon>Eukaryota</taxon>
        <taxon>Metazoa</taxon>
        <taxon>Ecdysozoa</taxon>
        <taxon>Arthropoda</taxon>
        <taxon>Hexapoda</taxon>
        <taxon>Insecta</taxon>
        <taxon>Pterygota</taxon>
        <taxon>Neoptera</taxon>
        <taxon>Paraneoptera</taxon>
        <taxon>Hemiptera</taxon>
        <taxon>Heteroptera</taxon>
        <taxon>Panheteroptera</taxon>
        <taxon>Cimicomorpha</taxon>
        <taxon>Miridae</taxon>
        <taxon>Mirini</taxon>
        <taxon>Lygus</taxon>
    </lineage>
</organism>
<accession>A0A0A9YQM9</accession>
<evidence type="ECO:0000256" key="1">
    <source>
        <dbReference type="SAM" id="MobiDB-lite"/>
    </source>
</evidence>
<name>A0A0A9YQM9_LYGHE</name>
<feature type="region of interest" description="Disordered" evidence="1">
    <location>
        <begin position="80"/>
        <end position="190"/>
    </location>
</feature>
<protein>
    <submittedName>
        <fullName evidence="2">Uncharacterized protein</fullName>
    </submittedName>
</protein>